<organism evidence="10 11">
    <name type="scientific">Frankliniella occidentalis</name>
    <name type="common">Western flower thrips</name>
    <name type="synonym">Euthrips occidentalis</name>
    <dbReference type="NCBI Taxonomy" id="133901"/>
    <lineage>
        <taxon>Eukaryota</taxon>
        <taxon>Metazoa</taxon>
        <taxon>Ecdysozoa</taxon>
        <taxon>Arthropoda</taxon>
        <taxon>Hexapoda</taxon>
        <taxon>Insecta</taxon>
        <taxon>Pterygota</taxon>
        <taxon>Neoptera</taxon>
        <taxon>Paraneoptera</taxon>
        <taxon>Thysanoptera</taxon>
        <taxon>Terebrantia</taxon>
        <taxon>Thripoidea</taxon>
        <taxon>Thripidae</taxon>
        <taxon>Frankliniella</taxon>
    </lineage>
</organism>
<dbReference type="Gene3D" id="1.10.630.10">
    <property type="entry name" value="Cytochrome P450"/>
    <property type="match status" value="1"/>
</dbReference>
<sequence>MESVLLVAVLVVLLISRWGRVMLGPYWWGPPAFRKAMDAFPGPRPTLPLLGNLVQLAFGGKVLHNGLAIIGRWSPSAFSFHLGPVPMVVLTRPEDYEAVIGKLTQKATYIYSTVESFFGVGLATLNGEAWRVHRKHITHAFHFRILERYVDVFERKGREFGDRVQRLADGATSFNVFPHLAFTANDTIFETAFGLDKSTNSAVSAAHRQEFVDAMEESFEQLQYRVLHPWLLMDWLYRLTPAGRRFYEAVDMIDGFAQSVIDDRRIKMRDGAAAGYSFLDLMMKIQPGEDAVVLNDAELRGELRTFISVQQTSATIMSFALILLAVHPDIQERVVDEAVAELGPEGGVTYASLTGLKYLERVLKETLRMYPVLPAMARDVTEDAQLTDGVVPAGASIAMVPIVTHRDPALWEEPTRFDPDRFLPERCTGRHPYSYLPFSAGPRNCVGQKYALLQMKAVMSTIVRRFEVLPGKGCGTMAELEKNLDVITFLTVSGGFNIRMRPRAPRIEPAACSPPPSFTDSVLRRDFGAGATLPAHASGR</sequence>
<evidence type="ECO:0000256" key="9">
    <source>
        <dbReference type="RuleBase" id="RU000461"/>
    </source>
</evidence>
<evidence type="ECO:0000256" key="1">
    <source>
        <dbReference type="ARBA" id="ARBA00001971"/>
    </source>
</evidence>
<name>A0A6J1T474_FRAOC</name>
<dbReference type="GO" id="GO:0020037">
    <property type="term" value="F:heme binding"/>
    <property type="evidence" value="ECO:0007669"/>
    <property type="project" value="InterPro"/>
</dbReference>
<keyword evidence="10" id="KW-1185">Reference proteome</keyword>
<dbReference type="AlphaFoldDB" id="A0A6J1T474"/>
<keyword evidence="4 8" id="KW-0479">Metal-binding</keyword>
<reference evidence="11" key="1">
    <citation type="submission" date="2025-08" db="UniProtKB">
        <authorList>
            <consortium name="RefSeq"/>
        </authorList>
    </citation>
    <scope>IDENTIFICATION</scope>
    <source>
        <tissue evidence="11">Whole organism</tissue>
    </source>
</reference>
<dbReference type="PANTHER" id="PTHR24291">
    <property type="entry name" value="CYTOCHROME P450 FAMILY 4"/>
    <property type="match status" value="1"/>
</dbReference>
<dbReference type="SUPFAM" id="SSF48264">
    <property type="entry name" value="Cytochrome P450"/>
    <property type="match status" value="1"/>
</dbReference>
<keyword evidence="7 9" id="KW-0503">Monooxygenase</keyword>
<dbReference type="OrthoDB" id="1470350at2759"/>
<dbReference type="PRINTS" id="PR00463">
    <property type="entry name" value="EP450I"/>
</dbReference>
<dbReference type="InterPro" id="IPR036396">
    <property type="entry name" value="Cyt_P450_sf"/>
</dbReference>
<evidence type="ECO:0000313" key="10">
    <source>
        <dbReference type="Proteomes" id="UP000504606"/>
    </source>
</evidence>
<comment type="cofactor">
    <cofactor evidence="1 8">
        <name>heme</name>
        <dbReference type="ChEBI" id="CHEBI:30413"/>
    </cofactor>
</comment>
<dbReference type="KEGG" id="foc:113213039"/>
<dbReference type="PRINTS" id="PR00385">
    <property type="entry name" value="P450"/>
</dbReference>
<evidence type="ECO:0000256" key="6">
    <source>
        <dbReference type="ARBA" id="ARBA00023004"/>
    </source>
</evidence>
<proteinExistence type="inferred from homology"/>
<evidence type="ECO:0000256" key="4">
    <source>
        <dbReference type="ARBA" id="ARBA00022723"/>
    </source>
</evidence>
<dbReference type="PANTHER" id="PTHR24291:SF201">
    <property type="entry name" value="CYTOCHROME P450, FAMILY 4, SUBFAMILY B, POLYPEPTIDE 7"/>
    <property type="match status" value="1"/>
</dbReference>
<dbReference type="InterPro" id="IPR002401">
    <property type="entry name" value="Cyt_P450_E_grp-I"/>
</dbReference>
<evidence type="ECO:0000256" key="8">
    <source>
        <dbReference type="PIRSR" id="PIRSR602401-1"/>
    </source>
</evidence>
<dbReference type="Pfam" id="PF00067">
    <property type="entry name" value="p450"/>
    <property type="match status" value="1"/>
</dbReference>
<dbReference type="CDD" id="cd20628">
    <property type="entry name" value="CYP4"/>
    <property type="match status" value="1"/>
</dbReference>
<accession>A0A6J1T474</accession>
<dbReference type="PROSITE" id="PS00086">
    <property type="entry name" value="CYTOCHROME_P450"/>
    <property type="match status" value="1"/>
</dbReference>
<dbReference type="InterPro" id="IPR050196">
    <property type="entry name" value="Cytochrome_P450_Monoox"/>
</dbReference>
<evidence type="ECO:0000256" key="2">
    <source>
        <dbReference type="ARBA" id="ARBA00010617"/>
    </source>
</evidence>
<keyword evidence="6 8" id="KW-0408">Iron</keyword>
<dbReference type="InterPro" id="IPR001128">
    <property type="entry name" value="Cyt_P450"/>
</dbReference>
<dbReference type="RefSeq" id="XP_026287747.1">
    <property type="nucleotide sequence ID" value="XM_026431962.2"/>
</dbReference>
<dbReference type="GO" id="GO:0016705">
    <property type="term" value="F:oxidoreductase activity, acting on paired donors, with incorporation or reduction of molecular oxygen"/>
    <property type="evidence" value="ECO:0007669"/>
    <property type="project" value="InterPro"/>
</dbReference>
<protein>
    <submittedName>
        <fullName evidence="11">Cytochrome P450 4C1-like</fullName>
    </submittedName>
</protein>
<feature type="binding site" description="axial binding residue" evidence="8">
    <location>
        <position position="445"/>
    </location>
    <ligand>
        <name>heme</name>
        <dbReference type="ChEBI" id="CHEBI:30413"/>
    </ligand>
    <ligandPart>
        <name>Fe</name>
        <dbReference type="ChEBI" id="CHEBI:18248"/>
    </ligandPart>
</feature>
<comment type="similarity">
    <text evidence="2 9">Belongs to the cytochrome P450 family.</text>
</comment>
<evidence type="ECO:0000256" key="5">
    <source>
        <dbReference type="ARBA" id="ARBA00023002"/>
    </source>
</evidence>
<evidence type="ECO:0000313" key="11">
    <source>
        <dbReference type="RefSeq" id="XP_026287747.1"/>
    </source>
</evidence>
<keyword evidence="3 8" id="KW-0349">Heme</keyword>
<dbReference type="GeneID" id="113213039"/>
<gene>
    <name evidence="11" type="primary">LOC113213039</name>
</gene>
<keyword evidence="5 9" id="KW-0560">Oxidoreductase</keyword>
<dbReference type="GO" id="GO:0005506">
    <property type="term" value="F:iron ion binding"/>
    <property type="evidence" value="ECO:0007669"/>
    <property type="project" value="InterPro"/>
</dbReference>
<dbReference type="Proteomes" id="UP000504606">
    <property type="component" value="Unplaced"/>
</dbReference>
<evidence type="ECO:0000256" key="3">
    <source>
        <dbReference type="ARBA" id="ARBA00022617"/>
    </source>
</evidence>
<dbReference type="GO" id="GO:0004497">
    <property type="term" value="F:monooxygenase activity"/>
    <property type="evidence" value="ECO:0007669"/>
    <property type="project" value="UniProtKB-KW"/>
</dbReference>
<evidence type="ECO:0000256" key="7">
    <source>
        <dbReference type="ARBA" id="ARBA00023033"/>
    </source>
</evidence>
<dbReference type="InterPro" id="IPR017972">
    <property type="entry name" value="Cyt_P450_CS"/>
</dbReference>